<dbReference type="AlphaFoldDB" id="A0AAV1K9B8"/>
<feature type="domain" description="PiggyBac transposable element-derived protein" evidence="1">
    <location>
        <begin position="223"/>
        <end position="588"/>
    </location>
</feature>
<protein>
    <recommendedName>
        <fullName evidence="1">PiggyBac transposable element-derived protein domain-containing protein</fullName>
    </recommendedName>
</protein>
<dbReference type="InterPro" id="IPR029526">
    <property type="entry name" value="PGBD"/>
</dbReference>
<sequence>MAERARASTTYKSSARTARILALVPKSGAGSDIENIDSSEDEVYYARKIVENKIVEGSDLSSEPPSLGSSFENLHLLSDSGEDTVFITTVSSSVIDSNINSCHQVSTPSYLGPDSPSILASVSVPTASDTQNQQIKHQSPLATNISSIPAFNVSQISPLAGRNDFNIASPSGGTRSKKKTTVVVKKALVRVKRIDTKWTCTKSFKGKADIEVRMFPPSLQSRSPLEYFRMFFDDDLIELIVQQTNLYHMQTKSIPLNVTTDEIRDFIAIHLLMGVVNMPAYTDYWCKTLRYNKIANIMPLKRFQQIRRYLHFANNLQDDGDRYFKVRNLLESIRRNCLKIEEENRFSIDEMMVPYKGTRAGSRKQYIKNKPRKWGFKVFVRAGVSGIIYDFLAYGGEDTFRYHDFTEDENGMGLGAKVVLALSKTIKQQACSVLYFDNFFTSLELLKHLRNEYGIFALGTIRQNRLRGAAAKLPTDKNLKKRDRGSFAQVISNECKIAVIKWFDTKCVTAASTYTHSQPVQQVWRYCKKTKSRNPVTCPNIIKEYNNNMGGVDLADMLVALYRTEMRAHRWYIPLCSQLLDICVNNAWLIYRRENKGKKHMKLKVFRCAISNDLNTFQRTKEIANTSRGAHFVTPQISDYGRLDQIGHMPSFASKGRCKKCIKSQTKFICVKCNVRLCLVEGRNCFFDYHTKSA</sequence>
<comment type="caution">
    <text evidence="2">The sequence shown here is derived from an EMBL/GenBank/DDBJ whole genome shotgun (WGS) entry which is preliminary data.</text>
</comment>
<dbReference type="Proteomes" id="UP001314205">
    <property type="component" value="Unassembled WGS sequence"/>
</dbReference>
<dbReference type="PANTHER" id="PTHR47272:SF1">
    <property type="entry name" value="PIGGYBAC TRANSPOSABLE ELEMENT-DERIVED PROTEIN 3-LIKE"/>
    <property type="match status" value="1"/>
</dbReference>
<name>A0AAV1K9B8_9NEOP</name>
<evidence type="ECO:0000313" key="2">
    <source>
        <dbReference type="EMBL" id="CAK1579688.1"/>
    </source>
</evidence>
<gene>
    <name evidence="2" type="ORF">PARMNEM_LOCUS1595</name>
</gene>
<accession>A0AAV1K9B8</accession>
<dbReference type="Pfam" id="PF13843">
    <property type="entry name" value="DDE_Tnp_1_7"/>
    <property type="match status" value="1"/>
</dbReference>
<reference evidence="2 3" key="1">
    <citation type="submission" date="2023-11" db="EMBL/GenBank/DDBJ databases">
        <authorList>
            <person name="Hedman E."/>
            <person name="Englund M."/>
            <person name="Stromberg M."/>
            <person name="Nyberg Akerstrom W."/>
            <person name="Nylinder S."/>
            <person name="Jareborg N."/>
            <person name="Kallberg Y."/>
            <person name="Kronander E."/>
        </authorList>
    </citation>
    <scope>NUCLEOTIDE SEQUENCE [LARGE SCALE GENOMIC DNA]</scope>
</reference>
<dbReference type="PANTHER" id="PTHR47272">
    <property type="entry name" value="DDE_TNP_1_7 DOMAIN-CONTAINING PROTEIN"/>
    <property type="match status" value="1"/>
</dbReference>
<keyword evidence="3" id="KW-1185">Reference proteome</keyword>
<dbReference type="EMBL" id="CAVLGL010000002">
    <property type="protein sequence ID" value="CAK1579688.1"/>
    <property type="molecule type" value="Genomic_DNA"/>
</dbReference>
<evidence type="ECO:0000259" key="1">
    <source>
        <dbReference type="Pfam" id="PF13843"/>
    </source>
</evidence>
<evidence type="ECO:0000313" key="3">
    <source>
        <dbReference type="Proteomes" id="UP001314205"/>
    </source>
</evidence>
<proteinExistence type="predicted"/>
<organism evidence="2 3">
    <name type="scientific">Parnassius mnemosyne</name>
    <name type="common">clouded apollo</name>
    <dbReference type="NCBI Taxonomy" id="213953"/>
    <lineage>
        <taxon>Eukaryota</taxon>
        <taxon>Metazoa</taxon>
        <taxon>Ecdysozoa</taxon>
        <taxon>Arthropoda</taxon>
        <taxon>Hexapoda</taxon>
        <taxon>Insecta</taxon>
        <taxon>Pterygota</taxon>
        <taxon>Neoptera</taxon>
        <taxon>Endopterygota</taxon>
        <taxon>Lepidoptera</taxon>
        <taxon>Glossata</taxon>
        <taxon>Ditrysia</taxon>
        <taxon>Papilionoidea</taxon>
        <taxon>Papilionidae</taxon>
        <taxon>Parnassiinae</taxon>
        <taxon>Parnassini</taxon>
        <taxon>Parnassius</taxon>
        <taxon>Driopa</taxon>
    </lineage>
</organism>